<reference evidence="11 12" key="1">
    <citation type="submission" date="2016-04" db="EMBL/GenBank/DDBJ databases">
        <title>Draft genome sequence of Aeribacillus pallidus 8m3 from petroleum reservoir.</title>
        <authorList>
            <person name="Poltaraus A.B."/>
            <person name="Nazina T.N."/>
            <person name="Tourova T.P."/>
            <person name="Malakho S.M."/>
            <person name="Korshunova A.V."/>
            <person name="Sokolova D.S."/>
        </authorList>
    </citation>
    <scope>NUCLEOTIDE SEQUENCE [LARGE SCALE GENOMIC DNA]</scope>
    <source>
        <strain evidence="11 12">8m3</strain>
    </source>
</reference>
<keyword evidence="11" id="KW-0282">Flagellum</keyword>
<dbReference type="InterPro" id="IPR001444">
    <property type="entry name" value="Flag_bb_rod_N"/>
</dbReference>
<comment type="caution">
    <text evidence="11">The sequence shown here is derived from an EMBL/GenBank/DDBJ whole genome shotgun (WGS) entry which is preliminary data.</text>
</comment>
<dbReference type="GO" id="GO:0005198">
    <property type="term" value="F:structural molecule activity"/>
    <property type="evidence" value="ECO:0007669"/>
    <property type="project" value="InterPro"/>
</dbReference>
<comment type="subcellular location">
    <subcellularLocation>
        <location evidence="1">Bacterial flagellum</location>
    </subcellularLocation>
    <subcellularLocation>
        <location evidence="2">Secreted</location>
    </subcellularLocation>
</comment>
<dbReference type="Pfam" id="PF22638">
    <property type="entry name" value="FlgK_D1"/>
    <property type="match status" value="1"/>
</dbReference>
<dbReference type="AlphaFoldDB" id="A0A161YVI4"/>
<dbReference type="OrthoDB" id="9802553at2"/>
<dbReference type="InterPro" id="IPR010930">
    <property type="entry name" value="Flg_bb/hook_C_dom"/>
</dbReference>
<evidence type="ECO:0000259" key="10">
    <source>
        <dbReference type="Pfam" id="PF22638"/>
    </source>
</evidence>
<evidence type="ECO:0000259" key="8">
    <source>
        <dbReference type="Pfam" id="PF00460"/>
    </source>
</evidence>
<dbReference type="PANTHER" id="PTHR30033">
    <property type="entry name" value="FLAGELLAR HOOK-ASSOCIATED PROTEIN 1"/>
    <property type="match status" value="1"/>
</dbReference>
<feature type="domain" description="Flagellar hook-associated protein FlgK helical" evidence="10">
    <location>
        <begin position="102"/>
        <end position="354"/>
    </location>
</feature>
<keyword evidence="6" id="KW-0975">Bacterial flagellum</keyword>
<evidence type="ECO:0000256" key="3">
    <source>
        <dbReference type="ARBA" id="ARBA00009677"/>
    </source>
</evidence>
<feature type="coiled-coil region" evidence="7">
    <location>
        <begin position="159"/>
        <end position="193"/>
    </location>
</feature>
<dbReference type="PANTHER" id="PTHR30033:SF1">
    <property type="entry name" value="FLAGELLAR HOOK-ASSOCIATED PROTEIN 1"/>
    <property type="match status" value="1"/>
</dbReference>
<evidence type="ECO:0000256" key="4">
    <source>
        <dbReference type="ARBA" id="ARBA00016244"/>
    </source>
</evidence>
<protein>
    <recommendedName>
        <fullName evidence="4">Flagellar hook-associated protein 1</fullName>
    </recommendedName>
</protein>
<evidence type="ECO:0000313" key="12">
    <source>
        <dbReference type="Proteomes" id="UP000076476"/>
    </source>
</evidence>
<dbReference type="GO" id="GO:0044780">
    <property type="term" value="P:bacterial-type flagellum assembly"/>
    <property type="evidence" value="ECO:0007669"/>
    <property type="project" value="InterPro"/>
</dbReference>
<evidence type="ECO:0000256" key="6">
    <source>
        <dbReference type="ARBA" id="ARBA00023143"/>
    </source>
</evidence>
<dbReference type="GO" id="GO:0005576">
    <property type="term" value="C:extracellular region"/>
    <property type="evidence" value="ECO:0007669"/>
    <property type="project" value="UniProtKB-SubCell"/>
</dbReference>
<dbReference type="GO" id="GO:0009424">
    <property type="term" value="C:bacterial-type flagellum hook"/>
    <property type="evidence" value="ECO:0007669"/>
    <property type="project" value="InterPro"/>
</dbReference>
<evidence type="ECO:0000256" key="5">
    <source>
        <dbReference type="ARBA" id="ARBA00022525"/>
    </source>
</evidence>
<feature type="domain" description="Flagellar basal body rod protein N-terminal" evidence="8">
    <location>
        <begin position="8"/>
        <end position="37"/>
    </location>
</feature>
<keyword evidence="11" id="KW-0969">Cilium</keyword>
<sequence length="501" mass="55524">MVSTFFGLEAARSGLYAAQSALYTIGHNVANAETPGYSRQRVNLVQKQAYPTPGRFRADIPGQFGTGVDTQTVQRIRDRYLDVQYRGENSKLGYWSSRFNALSRMEDVMNELNETGLNETMDSFWQSLQDLAANPSNLGARSVVLERGRAVTETFNYLAESLKHNQKDLRNELDVATTKINSLLEQINQINKQIGEVEPNGYLPNDLYDERDRLLDELSSYIDIKVTPVESGGNALKVAEGKVTVELAGFEPPITLVDGNRYKVRQFSLNESKTNGLIESISVGGRMIGADDFVENLNINGSLKGLIEAHGYTNIGSTIERGIYPSMMSDLDQMAYDFANAFNTVHRNGWSLEDINNGVQTQRDFFDLGGLSSPKGAAAAIKVSDDMNRDRIAASATGEIGDGQNALKLAEVKNTSFQSYFEAVIGEMAVMTQEAERMKENSETLVSSVEQRRKSVSSVSLDEEMTNMIQFQHMYNAAARMITLQDEILDRIINGMGLVGR</sequence>
<evidence type="ECO:0000259" key="9">
    <source>
        <dbReference type="Pfam" id="PF06429"/>
    </source>
</evidence>
<proteinExistence type="inferred from homology"/>
<keyword evidence="5" id="KW-0964">Secreted</keyword>
<organism evidence="11 12">
    <name type="scientific">Aeribacillus pallidus</name>
    <dbReference type="NCBI Taxonomy" id="33936"/>
    <lineage>
        <taxon>Bacteria</taxon>
        <taxon>Bacillati</taxon>
        <taxon>Bacillota</taxon>
        <taxon>Bacilli</taxon>
        <taxon>Bacillales</taxon>
        <taxon>Bacillaceae</taxon>
        <taxon>Aeribacillus</taxon>
    </lineage>
</organism>
<dbReference type="EMBL" id="LWBR01000001">
    <property type="protein sequence ID" value="KZN98015.1"/>
    <property type="molecule type" value="Genomic_DNA"/>
</dbReference>
<evidence type="ECO:0000256" key="7">
    <source>
        <dbReference type="SAM" id="Coils"/>
    </source>
</evidence>
<accession>A0A161YVI4</accession>
<dbReference type="Pfam" id="PF06429">
    <property type="entry name" value="Flg_bbr_C"/>
    <property type="match status" value="1"/>
</dbReference>
<dbReference type="SUPFAM" id="SSF64518">
    <property type="entry name" value="Phase 1 flagellin"/>
    <property type="match status" value="1"/>
</dbReference>
<keyword evidence="11" id="KW-0966">Cell projection</keyword>
<gene>
    <name evidence="11" type="primary">flgK</name>
    <name evidence="11" type="ORF">AZI98_00280</name>
</gene>
<dbReference type="InterPro" id="IPR053927">
    <property type="entry name" value="FlgK_helical"/>
</dbReference>
<evidence type="ECO:0000256" key="2">
    <source>
        <dbReference type="ARBA" id="ARBA00004613"/>
    </source>
</evidence>
<dbReference type="NCBIfam" id="TIGR02492">
    <property type="entry name" value="flgK_ends"/>
    <property type="match status" value="1"/>
</dbReference>
<dbReference type="RefSeq" id="WP_063386295.1">
    <property type="nucleotide sequence ID" value="NZ_LWBR01000001.1"/>
</dbReference>
<evidence type="ECO:0000256" key="1">
    <source>
        <dbReference type="ARBA" id="ARBA00004365"/>
    </source>
</evidence>
<evidence type="ECO:0000313" key="11">
    <source>
        <dbReference type="EMBL" id="KZN98015.1"/>
    </source>
</evidence>
<dbReference type="STRING" id="33936.AZI98_00280"/>
<name>A0A161YVI4_9BACI</name>
<dbReference type="InterPro" id="IPR002371">
    <property type="entry name" value="FlgK"/>
</dbReference>
<feature type="domain" description="Flagellar basal-body/hook protein C-terminal" evidence="9">
    <location>
        <begin position="456"/>
        <end position="494"/>
    </location>
</feature>
<dbReference type="Pfam" id="PF00460">
    <property type="entry name" value="Flg_bb_rod"/>
    <property type="match status" value="1"/>
</dbReference>
<dbReference type="Proteomes" id="UP000076476">
    <property type="component" value="Unassembled WGS sequence"/>
</dbReference>
<keyword evidence="7" id="KW-0175">Coiled coil</keyword>
<keyword evidence="12" id="KW-1185">Reference proteome</keyword>
<comment type="similarity">
    <text evidence="3">Belongs to the flagella basal body rod proteins family.</text>
</comment>